<dbReference type="EMBL" id="AYSA01000470">
    <property type="protein sequence ID" value="ESZ91690.1"/>
    <property type="molecule type" value="Genomic_DNA"/>
</dbReference>
<dbReference type="OrthoDB" id="4392610at2759"/>
<name>W9CAV0_SCLBF</name>
<gene>
    <name evidence="1" type="ORF">SBOR_7947</name>
</gene>
<dbReference type="AlphaFoldDB" id="W9CAV0"/>
<reference evidence="1 2" key="1">
    <citation type="journal article" date="2014" name="Genome Announc.">
        <title>Draft genome sequence of Sclerotinia borealis, a psychrophilic plant pathogenic fungus.</title>
        <authorList>
            <person name="Mardanov A.V."/>
            <person name="Beletsky A.V."/>
            <person name="Kadnikov V.V."/>
            <person name="Ignatov A.N."/>
            <person name="Ravin N.V."/>
        </authorList>
    </citation>
    <scope>NUCLEOTIDE SEQUENCE [LARGE SCALE GENOMIC DNA]</scope>
    <source>
        <strain evidence="2">F-4157</strain>
    </source>
</reference>
<comment type="caution">
    <text evidence="1">The sequence shown here is derived from an EMBL/GenBank/DDBJ whole genome shotgun (WGS) entry which is preliminary data.</text>
</comment>
<protein>
    <submittedName>
        <fullName evidence="1">Uncharacterized protein</fullName>
    </submittedName>
</protein>
<dbReference type="HOGENOM" id="CLU_2777390_0_0_1"/>
<sequence length="69" mass="7950">MLRKEFRKGDPASFDQVRIDNTINFLKSAAKETGLEHKLVKNLLRATQGKESYATTLEAKYYDTLRQNS</sequence>
<accession>W9CAV0</accession>
<evidence type="ECO:0000313" key="1">
    <source>
        <dbReference type="EMBL" id="ESZ91690.1"/>
    </source>
</evidence>
<keyword evidence="2" id="KW-1185">Reference proteome</keyword>
<proteinExistence type="predicted"/>
<organism evidence="1 2">
    <name type="scientific">Sclerotinia borealis (strain F-4128)</name>
    <dbReference type="NCBI Taxonomy" id="1432307"/>
    <lineage>
        <taxon>Eukaryota</taxon>
        <taxon>Fungi</taxon>
        <taxon>Dikarya</taxon>
        <taxon>Ascomycota</taxon>
        <taxon>Pezizomycotina</taxon>
        <taxon>Leotiomycetes</taxon>
        <taxon>Helotiales</taxon>
        <taxon>Sclerotiniaceae</taxon>
        <taxon>Sclerotinia</taxon>
    </lineage>
</organism>
<dbReference type="Proteomes" id="UP000019487">
    <property type="component" value="Unassembled WGS sequence"/>
</dbReference>
<evidence type="ECO:0000313" key="2">
    <source>
        <dbReference type="Proteomes" id="UP000019487"/>
    </source>
</evidence>